<dbReference type="SUPFAM" id="SSF100895">
    <property type="entry name" value="Kazal-type serine protease inhibitors"/>
    <property type="match status" value="1"/>
</dbReference>
<dbReference type="PROSITE" id="PS00282">
    <property type="entry name" value="KAZAL_1"/>
    <property type="match status" value="1"/>
</dbReference>
<dbReference type="GO" id="GO:0007286">
    <property type="term" value="P:spermatid development"/>
    <property type="evidence" value="ECO:0007669"/>
    <property type="project" value="InterPro"/>
</dbReference>
<protein>
    <recommendedName>
        <fullName evidence="1">Kazal-like domain-containing protein</fullName>
    </recommendedName>
</protein>
<dbReference type="GO" id="GO:0004867">
    <property type="term" value="F:serine-type endopeptidase inhibitor activity"/>
    <property type="evidence" value="ECO:0007669"/>
    <property type="project" value="InterPro"/>
</dbReference>
<organism evidence="2 3">
    <name type="scientific">Podarcis muralis</name>
    <name type="common">Wall lizard</name>
    <name type="synonym">Lacerta muralis</name>
    <dbReference type="NCBI Taxonomy" id="64176"/>
    <lineage>
        <taxon>Eukaryota</taxon>
        <taxon>Metazoa</taxon>
        <taxon>Chordata</taxon>
        <taxon>Craniata</taxon>
        <taxon>Vertebrata</taxon>
        <taxon>Euteleostomi</taxon>
        <taxon>Lepidosauria</taxon>
        <taxon>Squamata</taxon>
        <taxon>Bifurcata</taxon>
        <taxon>Unidentata</taxon>
        <taxon>Episquamata</taxon>
        <taxon>Laterata</taxon>
        <taxon>Lacertibaenia</taxon>
        <taxon>Lacertidae</taxon>
        <taxon>Podarcis</taxon>
    </lineage>
</organism>
<dbReference type="PANTHER" id="PTHR47608:SF1">
    <property type="entry name" value="SERINE PROTEASE INHIBITOR KAZAL-TYPE 2"/>
    <property type="match status" value="1"/>
</dbReference>
<evidence type="ECO:0000313" key="2">
    <source>
        <dbReference type="Ensembl" id="ENSPMRP00000011689.1"/>
    </source>
</evidence>
<dbReference type="InterPro" id="IPR036058">
    <property type="entry name" value="Kazal_dom_sf"/>
</dbReference>
<proteinExistence type="predicted"/>
<dbReference type="Ensembl" id="ENSPMRT00000012489.1">
    <property type="protein sequence ID" value="ENSPMRP00000011689.1"/>
    <property type="gene ID" value="ENSPMRG00000007828.1"/>
</dbReference>
<dbReference type="InterPro" id="IPR002350">
    <property type="entry name" value="Kazal_dom"/>
</dbReference>
<keyword evidence="3" id="KW-1185">Reference proteome</keyword>
<dbReference type="PROSITE" id="PS51465">
    <property type="entry name" value="KAZAL_2"/>
    <property type="match status" value="1"/>
</dbReference>
<dbReference type="Pfam" id="PF00050">
    <property type="entry name" value="Kazal_1"/>
    <property type="match status" value="1"/>
</dbReference>
<dbReference type="Gene3D" id="3.30.60.30">
    <property type="match status" value="1"/>
</dbReference>
<reference evidence="2" key="2">
    <citation type="submission" date="2025-08" db="UniProtKB">
        <authorList>
            <consortium name="Ensembl"/>
        </authorList>
    </citation>
    <scope>IDENTIFICATION</scope>
</reference>
<evidence type="ECO:0000259" key="1">
    <source>
        <dbReference type="PROSITE" id="PS51465"/>
    </source>
</evidence>
<reference evidence="2 3" key="1">
    <citation type="journal article" date="2019" name="Proc. Natl. Acad. Sci. U.S.A.">
        <title>Regulatory changes in pterin and carotenoid genes underlie balanced color polymorphisms in the wall lizard.</title>
        <authorList>
            <person name="Andrade P."/>
            <person name="Pinho C."/>
            <person name="Perez I de Lanuza G."/>
            <person name="Afonso S."/>
            <person name="Brejcha J."/>
            <person name="Rubin C.J."/>
            <person name="Wallerman O."/>
            <person name="Pereira P."/>
            <person name="Sabatino S.J."/>
            <person name="Bellati A."/>
            <person name="Pellitteri-Rosa D."/>
            <person name="Bosakova Z."/>
            <person name="Bunikis I."/>
            <person name="Carretero M.A."/>
            <person name="Feiner N."/>
            <person name="Marsik P."/>
            <person name="Pauperio F."/>
            <person name="Salvi D."/>
            <person name="Soler L."/>
            <person name="While G.M."/>
            <person name="Uller T."/>
            <person name="Font E."/>
            <person name="Andersson L."/>
            <person name="Carneiro M."/>
        </authorList>
    </citation>
    <scope>NUCLEOTIDE SEQUENCE</scope>
</reference>
<accession>A0A670IJ93</accession>
<dbReference type="InterPro" id="IPR042167">
    <property type="entry name" value="SPINK2"/>
</dbReference>
<evidence type="ECO:0000313" key="3">
    <source>
        <dbReference type="Proteomes" id="UP000472272"/>
    </source>
</evidence>
<dbReference type="Proteomes" id="UP000472272">
    <property type="component" value="Chromosome 2"/>
</dbReference>
<dbReference type="AlphaFoldDB" id="A0A670IJ93"/>
<dbReference type="PANTHER" id="PTHR47608">
    <property type="entry name" value="SERINE PROTEASE INHIBITOR KAZAL-TYPE 2, SPINK2"/>
    <property type="match status" value="1"/>
</dbReference>
<sequence length="95" mass="10334">MQESHPLPCSLLPLALRNPSMYCSWVLWLNLAPFVTVSQVSKMSSFILQPACEGYETPGCPKIFDPVCGTDQVTYPNECTLCGLSGQCSLMADTA</sequence>
<name>A0A670IJ93_PODMU</name>
<feature type="domain" description="Kazal-like" evidence="1">
    <location>
        <begin position="46"/>
        <end position="95"/>
    </location>
</feature>
<reference evidence="2" key="3">
    <citation type="submission" date="2025-09" db="UniProtKB">
        <authorList>
            <consortium name="Ensembl"/>
        </authorList>
    </citation>
    <scope>IDENTIFICATION</scope>
</reference>
<dbReference type="GeneTree" id="ENSGT01120000272961"/>
<dbReference type="SMART" id="SM00280">
    <property type="entry name" value="KAZAL"/>
    <property type="match status" value="1"/>
</dbReference>